<protein>
    <submittedName>
        <fullName evidence="1">Uncharacterized protein</fullName>
    </submittedName>
</protein>
<organism evidence="1 2">
    <name type="scientific">Parasutterella secunda</name>
    <dbReference type="NCBI Taxonomy" id="626947"/>
    <lineage>
        <taxon>Bacteria</taxon>
        <taxon>Pseudomonadati</taxon>
        <taxon>Pseudomonadota</taxon>
        <taxon>Betaproteobacteria</taxon>
        <taxon>Burkholderiales</taxon>
        <taxon>Sutterellaceae</taxon>
        <taxon>Parasutterella</taxon>
    </lineage>
</organism>
<reference evidence="1 2" key="1">
    <citation type="journal article" date="2021" name="Sci. Rep.">
        <title>The distribution of antibiotic resistance genes in chicken gut microbiota commensals.</title>
        <authorList>
            <person name="Juricova H."/>
            <person name="Matiasovicova J."/>
            <person name="Kubasova T."/>
            <person name="Cejkova D."/>
            <person name="Rychlik I."/>
        </authorList>
    </citation>
    <scope>NUCLEOTIDE SEQUENCE [LARGE SCALE GENOMIC DNA]</scope>
    <source>
        <strain evidence="1 2">An562</strain>
    </source>
</reference>
<gene>
    <name evidence="1" type="ORF">H5985_09040</name>
</gene>
<evidence type="ECO:0000313" key="2">
    <source>
        <dbReference type="Proteomes" id="UP000777002"/>
    </source>
</evidence>
<keyword evidence="2" id="KW-1185">Reference proteome</keyword>
<proteinExistence type="predicted"/>
<comment type="caution">
    <text evidence="1">The sequence shown here is derived from an EMBL/GenBank/DDBJ whole genome shotgun (WGS) entry which is preliminary data.</text>
</comment>
<dbReference type="EMBL" id="JACJKX010000026">
    <property type="protein sequence ID" value="MBM6929404.1"/>
    <property type="molecule type" value="Genomic_DNA"/>
</dbReference>
<name>A0ABS2GVB6_9BURK</name>
<dbReference type="RefSeq" id="WP_205050984.1">
    <property type="nucleotide sequence ID" value="NZ_JACJKX010000026.1"/>
</dbReference>
<evidence type="ECO:0000313" key="1">
    <source>
        <dbReference type="EMBL" id="MBM6929404.1"/>
    </source>
</evidence>
<accession>A0ABS2GVB6</accession>
<sequence>MAELFSADRTVIGKHLKKIFERGELTQDMVCAKNAHVASDGRTYETTIYRRFLKAPALMPGI</sequence>
<dbReference type="Proteomes" id="UP000777002">
    <property type="component" value="Unassembled WGS sequence"/>
</dbReference>